<dbReference type="EMBL" id="BNCI01000001">
    <property type="protein sequence ID" value="GHF10388.1"/>
    <property type="molecule type" value="Genomic_DNA"/>
</dbReference>
<dbReference type="SMART" id="SM00028">
    <property type="entry name" value="TPR"/>
    <property type="match status" value="8"/>
</dbReference>
<dbReference type="InterPro" id="IPR012668">
    <property type="entry name" value="CHP02466"/>
</dbReference>
<keyword evidence="1" id="KW-0677">Repeat</keyword>
<dbReference type="InterPro" id="IPR011990">
    <property type="entry name" value="TPR-like_helical_dom_sf"/>
</dbReference>
<comment type="caution">
    <text evidence="4">The sequence shown here is derived from an EMBL/GenBank/DDBJ whole genome shotgun (WGS) entry which is preliminary data.</text>
</comment>
<dbReference type="PANTHER" id="PTHR44943">
    <property type="entry name" value="CELLULOSE SYNTHASE OPERON PROTEIN C"/>
    <property type="match status" value="1"/>
</dbReference>
<reference evidence="4" key="1">
    <citation type="journal article" date="2014" name="Int. J. Syst. Evol. Microbiol.">
        <title>Complete genome sequence of Corynebacterium casei LMG S-19264T (=DSM 44701T), isolated from a smear-ripened cheese.</title>
        <authorList>
            <consortium name="US DOE Joint Genome Institute (JGI-PGF)"/>
            <person name="Walter F."/>
            <person name="Albersmeier A."/>
            <person name="Kalinowski J."/>
            <person name="Ruckert C."/>
        </authorList>
    </citation>
    <scope>NUCLEOTIDE SEQUENCE</scope>
    <source>
        <strain evidence="4">KCTC 42590</strain>
    </source>
</reference>
<dbReference type="Proteomes" id="UP000630923">
    <property type="component" value="Unassembled WGS sequence"/>
</dbReference>
<evidence type="ECO:0008006" key="6">
    <source>
        <dbReference type="Google" id="ProtNLM"/>
    </source>
</evidence>
<name>A0A919AIG3_9PROT</name>
<dbReference type="Pfam" id="PF14559">
    <property type="entry name" value="TPR_19"/>
    <property type="match status" value="1"/>
</dbReference>
<keyword evidence="2 3" id="KW-0802">TPR repeat</keyword>
<dbReference type="PROSITE" id="PS50005">
    <property type="entry name" value="TPR"/>
    <property type="match status" value="4"/>
</dbReference>
<dbReference type="Pfam" id="PF13414">
    <property type="entry name" value="TPR_11"/>
    <property type="match status" value="1"/>
</dbReference>
<gene>
    <name evidence="4" type="ORF">GCM10017044_00090</name>
</gene>
<sequence>MSSAMVQSVLQQGVGALRQGNLVVAEKAFLSALSQAPDEPNGLHFLGLVRKQQNRPLEAEQLFRQSLGHSPHQPQVLNNLGNLLKELSRFDEAVNSYQEAVRQDEKFVDAWFNMGLALQAQSDHTAAIQSFDRAIALSPSLPKFYTAKGVSLKAVDRLEEAVTCYDQAIALDPSNFRAWHNKGVTLRLLQKTEAALECYTTILDAGKRIPELRFNNACALYDAGRTEEADEELRIAIGLNPGYLMAHEALNKLYWEHGQNEKFGKSYEMCIKADPKNVHLRTAFANQLNMAERREEAQSVLETAIAELGDASGFYHGLGIIAERQGEKDLAMEHFRRAIDLEPDVGRYRLDLAAHLIEREDYKEAESHIAVAEMADPLDQEMWAFKGLVWRFTGDDRAAWLNNYDAFVQASVLDTPEGYDCADHFWSELRSALVQMHTTERNPLDQSLRGGTQTPGRLLFQDIQVIQDYRKVLEKRIQEYIRSLPDDPTHPFLSRKTDGFRFTGSWSVRLKSEGFHVNHVHPQGWLSGPTYIEVPSVIRKDDPNKAGWVKFGETGLDLGDERQHVAKAVCPEVGLCALFPSYTWHGTYPFTSKEYRMTTPCDVSPLA</sequence>
<evidence type="ECO:0000256" key="1">
    <source>
        <dbReference type="ARBA" id="ARBA00022737"/>
    </source>
</evidence>
<dbReference type="InterPro" id="IPR051685">
    <property type="entry name" value="Ycf3/AcsC/BcsC/TPR_MFPF"/>
</dbReference>
<accession>A0A919AIG3</accession>
<dbReference type="Pfam" id="PF13432">
    <property type="entry name" value="TPR_16"/>
    <property type="match status" value="2"/>
</dbReference>
<feature type="repeat" description="TPR" evidence="3">
    <location>
        <begin position="74"/>
        <end position="107"/>
    </location>
</feature>
<dbReference type="Gene3D" id="1.25.40.10">
    <property type="entry name" value="Tetratricopeptide repeat domain"/>
    <property type="match status" value="2"/>
</dbReference>
<evidence type="ECO:0000313" key="4">
    <source>
        <dbReference type="EMBL" id="GHF10388.1"/>
    </source>
</evidence>
<reference evidence="4" key="2">
    <citation type="submission" date="2020-09" db="EMBL/GenBank/DDBJ databases">
        <authorList>
            <person name="Sun Q."/>
            <person name="Kim S."/>
        </authorList>
    </citation>
    <scope>NUCLEOTIDE SEQUENCE</scope>
    <source>
        <strain evidence="4">KCTC 42590</strain>
    </source>
</reference>
<dbReference type="Pfam" id="PF13759">
    <property type="entry name" value="2OG-FeII_Oxy_5"/>
    <property type="match status" value="1"/>
</dbReference>
<feature type="repeat" description="TPR" evidence="3">
    <location>
        <begin position="312"/>
        <end position="345"/>
    </location>
</feature>
<dbReference type="InterPro" id="IPR019734">
    <property type="entry name" value="TPR_rpt"/>
</dbReference>
<evidence type="ECO:0000256" key="3">
    <source>
        <dbReference type="PROSITE-ProRule" id="PRU00339"/>
    </source>
</evidence>
<dbReference type="SUPFAM" id="SSF48452">
    <property type="entry name" value="TPR-like"/>
    <property type="match status" value="2"/>
</dbReference>
<feature type="repeat" description="TPR" evidence="3">
    <location>
        <begin position="142"/>
        <end position="175"/>
    </location>
</feature>
<evidence type="ECO:0000256" key="2">
    <source>
        <dbReference type="ARBA" id="ARBA00022803"/>
    </source>
</evidence>
<dbReference type="RefSeq" id="WP_191249523.1">
    <property type="nucleotide sequence ID" value="NZ_BNCI01000001.1"/>
</dbReference>
<feature type="repeat" description="TPR" evidence="3">
    <location>
        <begin position="108"/>
        <end position="141"/>
    </location>
</feature>
<dbReference type="PROSITE" id="PS50293">
    <property type="entry name" value="TPR_REGION"/>
    <property type="match status" value="1"/>
</dbReference>
<protein>
    <recommendedName>
        <fullName evidence="6">Tetratricopeptide repeat protein</fullName>
    </recommendedName>
</protein>
<evidence type="ECO:0000313" key="5">
    <source>
        <dbReference type="Proteomes" id="UP000630923"/>
    </source>
</evidence>
<dbReference type="PANTHER" id="PTHR44943:SF8">
    <property type="entry name" value="TPR REPEAT-CONTAINING PROTEIN MJ0263"/>
    <property type="match status" value="1"/>
</dbReference>
<proteinExistence type="predicted"/>
<keyword evidence="5" id="KW-1185">Reference proteome</keyword>
<dbReference type="AlphaFoldDB" id="A0A919AIG3"/>
<dbReference type="Gene3D" id="2.60.120.620">
    <property type="entry name" value="q2cbj1_9rhob like domain"/>
    <property type="match status" value="1"/>
</dbReference>
<organism evidence="4 5">
    <name type="scientific">Kordiimonas sediminis</name>
    <dbReference type="NCBI Taxonomy" id="1735581"/>
    <lineage>
        <taxon>Bacteria</taxon>
        <taxon>Pseudomonadati</taxon>
        <taxon>Pseudomonadota</taxon>
        <taxon>Alphaproteobacteria</taxon>
        <taxon>Kordiimonadales</taxon>
        <taxon>Kordiimonadaceae</taxon>
        <taxon>Kordiimonas</taxon>
    </lineage>
</organism>